<proteinExistence type="predicted"/>
<evidence type="ECO:0000313" key="2">
    <source>
        <dbReference type="Proteomes" id="UP001054837"/>
    </source>
</evidence>
<dbReference type="EMBL" id="BPLQ01002371">
    <property type="protein sequence ID" value="GIX92103.1"/>
    <property type="molecule type" value="Genomic_DNA"/>
</dbReference>
<dbReference type="AlphaFoldDB" id="A0AAV4P7V5"/>
<accession>A0AAV4P7V5</accession>
<name>A0AAV4P7V5_9ARAC</name>
<keyword evidence="2" id="KW-1185">Reference proteome</keyword>
<dbReference type="Proteomes" id="UP001054837">
    <property type="component" value="Unassembled WGS sequence"/>
</dbReference>
<reference evidence="1 2" key="1">
    <citation type="submission" date="2021-06" db="EMBL/GenBank/DDBJ databases">
        <title>Caerostris darwini draft genome.</title>
        <authorList>
            <person name="Kono N."/>
            <person name="Arakawa K."/>
        </authorList>
    </citation>
    <scope>NUCLEOTIDE SEQUENCE [LARGE SCALE GENOMIC DNA]</scope>
</reference>
<gene>
    <name evidence="1" type="ORF">CDAR_222191</name>
</gene>
<evidence type="ECO:0000313" key="1">
    <source>
        <dbReference type="EMBL" id="GIX92103.1"/>
    </source>
</evidence>
<protein>
    <submittedName>
        <fullName evidence="1">Uncharacterized protein</fullName>
    </submittedName>
</protein>
<organism evidence="1 2">
    <name type="scientific">Caerostris darwini</name>
    <dbReference type="NCBI Taxonomy" id="1538125"/>
    <lineage>
        <taxon>Eukaryota</taxon>
        <taxon>Metazoa</taxon>
        <taxon>Ecdysozoa</taxon>
        <taxon>Arthropoda</taxon>
        <taxon>Chelicerata</taxon>
        <taxon>Arachnida</taxon>
        <taxon>Araneae</taxon>
        <taxon>Araneomorphae</taxon>
        <taxon>Entelegynae</taxon>
        <taxon>Araneoidea</taxon>
        <taxon>Araneidae</taxon>
        <taxon>Caerostris</taxon>
    </lineage>
</organism>
<sequence>MSENSRSKFTCYNVCSRKDVEKNSKEGFIQPINWCMRIMEPFSKERDSFRIFSRARKAREKCVELLLRPPEKRVPLDNPFRLPPPDKNSTG</sequence>
<comment type="caution">
    <text evidence="1">The sequence shown here is derived from an EMBL/GenBank/DDBJ whole genome shotgun (WGS) entry which is preliminary data.</text>
</comment>